<dbReference type="PANTHER" id="PTHR30042">
    <property type="entry name" value="POTASSIUM-TRANSPORTING ATPASE C CHAIN"/>
    <property type="match status" value="1"/>
</dbReference>
<protein>
    <recommendedName>
        <fullName evidence="11">Potassium-transporting ATPase KdpC subunit</fullName>
    </recommendedName>
    <alternativeName>
        <fullName evidence="11">ATP phosphohydrolase [potassium-transporting] C chain</fullName>
    </alternativeName>
    <alternativeName>
        <fullName evidence="11">Potassium-binding and translocating subunit C</fullName>
    </alternativeName>
    <alternativeName>
        <fullName evidence="11">Potassium-translocating ATPase C chain</fullName>
    </alternativeName>
</protein>
<organism evidence="12 13">
    <name type="scientific">Marinospirillum alkalitolerans</name>
    <dbReference type="NCBI Taxonomy" id="3123374"/>
    <lineage>
        <taxon>Bacteria</taxon>
        <taxon>Pseudomonadati</taxon>
        <taxon>Pseudomonadota</taxon>
        <taxon>Gammaproteobacteria</taxon>
        <taxon>Oceanospirillales</taxon>
        <taxon>Oceanospirillaceae</taxon>
        <taxon>Marinospirillum</taxon>
    </lineage>
</organism>
<keyword evidence="1 11" id="KW-0813">Transport</keyword>
<dbReference type="RefSeq" id="WP_405338716.1">
    <property type="nucleotide sequence ID" value="NZ_JBANFI010000003.1"/>
</dbReference>
<evidence type="ECO:0000256" key="9">
    <source>
        <dbReference type="ARBA" id="ARBA00023065"/>
    </source>
</evidence>
<evidence type="ECO:0000256" key="10">
    <source>
        <dbReference type="ARBA" id="ARBA00023136"/>
    </source>
</evidence>
<evidence type="ECO:0000256" key="5">
    <source>
        <dbReference type="ARBA" id="ARBA00022741"/>
    </source>
</evidence>
<keyword evidence="3 11" id="KW-0633">Potassium transport</keyword>
<keyword evidence="4 11" id="KW-0812">Transmembrane</keyword>
<reference evidence="12 13" key="1">
    <citation type="submission" date="2024-02" db="EMBL/GenBank/DDBJ databases">
        <title>Marinospirillum sp. MEB 164 isolated from Lonar lake sediment.</title>
        <authorList>
            <person name="Joshi A."/>
            <person name="Thite S."/>
        </authorList>
    </citation>
    <scope>NUCLEOTIDE SEQUENCE [LARGE SCALE GENOMIC DNA]</scope>
    <source>
        <strain evidence="12 13">MEB164</strain>
    </source>
</reference>
<keyword evidence="13" id="KW-1185">Reference proteome</keyword>
<proteinExistence type="inferred from homology"/>
<keyword evidence="8 11" id="KW-1133">Transmembrane helix</keyword>
<sequence>MNSHLSSSTSLTQQALMSLRTALVMVLLLGGLYTAVATQVGGWLFPKQAQGSLILQDGHVIGSALVAQPFQAEHYFSSRPSAADYNPFDVGGSNLAPSNPELAELASARWAALSVSNQVVPADLLTASGSGIDPHLSPEALILQAPRVAAARSLDLEHLIELINTHQEAPTWGVLGQARVNVLRLNLALDQLVAQERE</sequence>
<comment type="function">
    <text evidence="11">Part of the high-affinity ATP-driven potassium transport (or Kdp) system, which catalyzes the hydrolysis of ATP coupled with the electrogenic transport of potassium into the cytoplasm. This subunit acts as a catalytic chaperone that increases the ATP-binding affinity of the ATP-hydrolyzing subunit KdpB by the formation of a transient KdpB/KdpC/ATP ternary complex.</text>
</comment>
<comment type="caution">
    <text evidence="12">The sequence shown here is derived from an EMBL/GenBank/DDBJ whole genome shotgun (WGS) entry which is preliminary data.</text>
</comment>
<evidence type="ECO:0000313" key="12">
    <source>
        <dbReference type="EMBL" id="MFK7160728.1"/>
    </source>
</evidence>
<name>A0ABW8PYL1_9GAMM</name>
<dbReference type="PIRSF" id="PIRSF001296">
    <property type="entry name" value="K_ATPase_KdpC"/>
    <property type="match status" value="1"/>
</dbReference>
<keyword evidence="2 11" id="KW-1003">Cell membrane</keyword>
<comment type="subcellular location">
    <subcellularLocation>
        <location evidence="11">Cell membrane</location>
        <topology evidence="11">Single-pass membrane protein</topology>
    </subcellularLocation>
</comment>
<comment type="subunit">
    <text evidence="11">The system is composed of three essential subunits: KdpA, KdpB and KdpC.</text>
</comment>
<dbReference type="NCBIfam" id="TIGR00681">
    <property type="entry name" value="kdpC"/>
    <property type="match status" value="1"/>
</dbReference>
<evidence type="ECO:0000313" key="13">
    <source>
        <dbReference type="Proteomes" id="UP001621714"/>
    </source>
</evidence>
<dbReference type="InterPro" id="IPR003820">
    <property type="entry name" value="KdpC"/>
</dbReference>
<evidence type="ECO:0000256" key="3">
    <source>
        <dbReference type="ARBA" id="ARBA00022538"/>
    </source>
</evidence>
<gene>
    <name evidence="11 12" type="primary">kdpC</name>
    <name evidence="12" type="ORF">V6U78_06720</name>
</gene>
<dbReference type="EMBL" id="JBANFI010000003">
    <property type="protein sequence ID" value="MFK7160728.1"/>
    <property type="molecule type" value="Genomic_DNA"/>
</dbReference>
<dbReference type="NCBIfam" id="NF001454">
    <property type="entry name" value="PRK00315.1"/>
    <property type="match status" value="1"/>
</dbReference>
<evidence type="ECO:0000256" key="2">
    <source>
        <dbReference type="ARBA" id="ARBA00022475"/>
    </source>
</evidence>
<keyword evidence="5 11" id="KW-0547">Nucleotide-binding</keyword>
<dbReference type="Proteomes" id="UP001621714">
    <property type="component" value="Unassembled WGS sequence"/>
</dbReference>
<dbReference type="Pfam" id="PF02669">
    <property type="entry name" value="KdpC"/>
    <property type="match status" value="1"/>
</dbReference>
<keyword evidence="9 11" id="KW-0406">Ion transport</keyword>
<evidence type="ECO:0000256" key="11">
    <source>
        <dbReference type="HAMAP-Rule" id="MF_00276"/>
    </source>
</evidence>
<accession>A0ABW8PYL1</accession>
<comment type="similarity">
    <text evidence="11">Belongs to the KdpC family.</text>
</comment>
<keyword evidence="7 11" id="KW-0630">Potassium</keyword>
<keyword evidence="10 11" id="KW-0472">Membrane</keyword>
<keyword evidence="6 11" id="KW-0067">ATP-binding</keyword>
<evidence type="ECO:0000256" key="8">
    <source>
        <dbReference type="ARBA" id="ARBA00022989"/>
    </source>
</evidence>
<dbReference type="PANTHER" id="PTHR30042:SF2">
    <property type="entry name" value="POTASSIUM-TRANSPORTING ATPASE KDPC SUBUNIT"/>
    <property type="match status" value="1"/>
</dbReference>
<evidence type="ECO:0000256" key="1">
    <source>
        <dbReference type="ARBA" id="ARBA00022448"/>
    </source>
</evidence>
<evidence type="ECO:0000256" key="6">
    <source>
        <dbReference type="ARBA" id="ARBA00022840"/>
    </source>
</evidence>
<evidence type="ECO:0000256" key="4">
    <source>
        <dbReference type="ARBA" id="ARBA00022692"/>
    </source>
</evidence>
<evidence type="ECO:0000256" key="7">
    <source>
        <dbReference type="ARBA" id="ARBA00022958"/>
    </source>
</evidence>
<dbReference type="HAMAP" id="MF_00276">
    <property type="entry name" value="KdpC"/>
    <property type="match status" value="1"/>
</dbReference>